<evidence type="ECO:0000313" key="6">
    <source>
        <dbReference type="Proteomes" id="UP000288547"/>
    </source>
</evidence>
<gene>
    <name evidence="5" type="ORF">ELQ90_01445</name>
</gene>
<keyword evidence="3" id="KW-0472">Membrane</keyword>
<feature type="domain" description="Thioredoxin-like fold" evidence="4">
    <location>
        <begin position="112"/>
        <end position="241"/>
    </location>
</feature>
<dbReference type="SUPFAM" id="SSF52833">
    <property type="entry name" value="Thioredoxin-like"/>
    <property type="match status" value="1"/>
</dbReference>
<feature type="compositionally biased region" description="Acidic residues" evidence="2">
    <location>
        <begin position="288"/>
        <end position="299"/>
    </location>
</feature>
<keyword evidence="6" id="KW-1185">Reference proteome</keyword>
<dbReference type="Pfam" id="PF13462">
    <property type="entry name" value="Thioredoxin_4"/>
    <property type="match status" value="1"/>
</dbReference>
<evidence type="ECO:0000256" key="3">
    <source>
        <dbReference type="SAM" id="Phobius"/>
    </source>
</evidence>
<feature type="coiled-coil region" evidence="1">
    <location>
        <begin position="9"/>
        <end position="39"/>
    </location>
</feature>
<evidence type="ECO:0000256" key="2">
    <source>
        <dbReference type="SAM" id="MobiDB-lite"/>
    </source>
</evidence>
<feature type="transmembrane region" description="Helical" evidence="3">
    <location>
        <begin position="40"/>
        <end position="62"/>
    </location>
</feature>
<organism evidence="5 6">
    <name type="scientific">Labedella phragmitis</name>
    <dbReference type="NCBI Taxonomy" id="2498849"/>
    <lineage>
        <taxon>Bacteria</taxon>
        <taxon>Bacillati</taxon>
        <taxon>Actinomycetota</taxon>
        <taxon>Actinomycetes</taxon>
        <taxon>Micrococcales</taxon>
        <taxon>Microbacteriaceae</taxon>
        <taxon>Labedella</taxon>
    </lineage>
</organism>
<feature type="compositionally biased region" description="Pro residues" evidence="2">
    <location>
        <begin position="306"/>
        <end position="317"/>
    </location>
</feature>
<accession>A0A3S5CFB5</accession>
<evidence type="ECO:0000256" key="1">
    <source>
        <dbReference type="SAM" id="Coils"/>
    </source>
</evidence>
<reference evidence="5 6" key="1">
    <citation type="submission" date="2018-12" db="EMBL/GenBank/DDBJ databases">
        <authorList>
            <person name="Li F."/>
        </authorList>
    </citation>
    <scope>NUCLEOTIDE SEQUENCE [LARGE SCALE GENOMIC DNA]</scope>
    <source>
        <strain evidence="5 6">11W25H-1</strain>
    </source>
</reference>
<dbReference type="AlphaFoldDB" id="A0A3S5CFB5"/>
<evidence type="ECO:0000313" key="5">
    <source>
        <dbReference type="EMBL" id="RWZ52642.1"/>
    </source>
</evidence>
<protein>
    <recommendedName>
        <fullName evidence="4">Thioredoxin-like fold domain-containing protein</fullName>
    </recommendedName>
</protein>
<name>A0A3S5CFB5_9MICO</name>
<dbReference type="InterPro" id="IPR036249">
    <property type="entry name" value="Thioredoxin-like_sf"/>
</dbReference>
<keyword evidence="3" id="KW-0812">Transmembrane</keyword>
<dbReference type="RefSeq" id="WP_128493484.1">
    <property type="nucleotide sequence ID" value="NZ_RZNB01000001.1"/>
</dbReference>
<dbReference type="InterPro" id="IPR012336">
    <property type="entry name" value="Thioredoxin-like_fold"/>
</dbReference>
<keyword evidence="1" id="KW-0175">Coiled coil</keyword>
<dbReference type="Gene3D" id="3.40.30.10">
    <property type="entry name" value="Glutaredoxin"/>
    <property type="match status" value="1"/>
</dbReference>
<comment type="caution">
    <text evidence="5">The sequence shown here is derived from an EMBL/GenBank/DDBJ whole genome shotgun (WGS) entry which is preliminary data.</text>
</comment>
<feature type="region of interest" description="Disordered" evidence="2">
    <location>
        <begin position="286"/>
        <end position="317"/>
    </location>
</feature>
<dbReference type="EMBL" id="RZNB01000001">
    <property type="protein sequence ID" value="RWZ52642.1"/>
    <property type="molecule type" value="Genomic_DNA"/>
</dbReference>
<dbReference type="Proteomes" id="UP000288547">
    <property type="component" value="Unassembled WGS sequence"/>
</dbReference>
<proteinExistence type="predicted"/>
<keyword evidence="3" id="KW-1133">Transmembrane helix</keyword>
<evidence type="ECO:0000259" key="4">
    <source>
        <dbReference type="Pfam" id="PF13462"/>
    </source>
</evidence>
<sequence length="317" mass="33283">MTNLNRELASMTKKERKEFQREIARIEREQERKRRKRRKITAIVITVVAVLAVLALVAWAILTAVRSANRGPDNMLSDGIVLTGDGSAITATQTAPLEWGAEPVATEEGMAENQVNMRLYVDYSDADAATFSTANLEQVQQWVTAGYASLEVHPVALSGDGYGLRAANAAACVASFAPDDFLTVHTTLIAEQADASGGTPTNEDLAALVATAGATIDGVEECITDGRFTGWVEGATERATTGTLPNSSATLESGSLLLVNGEEYTGAIDDPAQVIAFITQVLAPAEGEGIESDGTEGDGTETPAPTDAPTPTTTPTP</sequence>
<dbReference type="OrthoDB" id="117402at2"/>